<accession>A0AAN9E457</accession>
<evidence type="ECO:0000313" key="2">
    <source>
        <dbReference type="EMBL" id="KAK7245934.1"/>
    </source>
</evidence>
<name>A0AAN9E457_CROPI</name>
<keyword evidence="1" id="KW-0812">Transmembrane</keyword>
<keyword evidence="1" id="KW-0472">Membrane</keyword>
<comment type="caution">
    <text evidence="2">The sequence shown here is derived from an EMBL/GenBank/DDBJ whole genome shotgun (WGS) entry which is preliminary data.</text>
</comment>
<evidence type="ECO:0000256" key="1">
    <source>
        <dbReference type="SAM" id="Phobius"/>
    </source>
</evidence>
<dbReference type="AlphaFoldDB" id="A0AAN9E457"/>
<protein>
    <submittedName>
        <fullName evidence="2">Uncharacterized protein</fullName>
    </submittedName>
</protein>
<organism evidence="2 3">
    <name type="scientific">Crotalaria pallida</name>
    <name type="common">Smooth rattlebox</name>
    <name type="synonym">Crotalaria striata</name>
    <dbReference type="NCBI Taxonomy" id="3830"/>
    <lineage>
        <taxon>Eukaryota</taxon>
        <taxon>Viridiplantae</taxon>
        <taxon>Streptophyta</taxon>
        <taxon>Embryophyta</taxon>
        <taxon>Tracheophyta</taxon>
        <taxon>Spermatophyta</taxon>
        <taxon>Magnoliopsida</taxon>
        <taxon>eudicotyledons</taxon>
        <taxon>Gunneridae</taxon>
        <taxon>Pentapetalae</taxon>
        <taxon>rosids</taxon>
        <taxon>fabids</taxon>
        <taxon>Fabales</taxon>
        <taxon>Fabaceae</taxon>
        <taxon>Papilionoideae</taxon>
        <taxon>50 kb inversion clade</taxon>
        <taxon>genistoids sensu lato</taxon>
        <taxon>core genistoids</taxon>
        <taxon>Crotalarieae</taxon>
        <taxon>Crotalaria</taxon>
    </lineage>
</organism>
<reference evidence="2 3" key="1">
    <citation type="submission" date="2024-01" db="EMBL/GenBank/DDBJ databases">
        <title>The genomes of 5 underutilized Papilionoideae crops provide insights into root nodulation and disease resistanc.</title>
        <authorList>
            <person name="Yuan L."/>
        </authorList>
    </citation>
    <scope>NUCLEOTIDE SEQUENCE [LARGE SCALE GENOMIC DNA]</scope>
    <source>
        <strain evidence="2">ZHUSHIDOU_FW_LH</strain>
        <tissue evidence="2">Leaf</tissue>
    </source>
</reference>
<keyword evidence="1" id="KW-1133">Transmembrane helix</keyword>
<sequence length="69" mass="7853">MTLLEESSLTHDLRSIHLANGRKCTLVLYSIRVVFYIFQLPMNQVLLTTIQLLLAINLFLLSHVANVAE</sequence>
<gene>
    <name evidence="2" type="ORF">RIF29_40788</name>
</gene>
<evidence type="ECO:0000313" key="3">
    <source>
        <dbReference type="Proteomes" id="UP001372338"/>
    </source>
</evidence>
<feature type="transmembrane region" description="Helical" evidence="1">
    <location>
        <begin position="45"/>
        <end position="65"/>
    </location>
</feature>
<keyword evidence="3" id="KW-1185">Reference proteome</keyword>
<dbReference type="EMBL" id="JAYWIO010000008">
    <property type="protein sequence ID" value="KAK7245934.1"/>
    <property type="molecule type" value="Genomic_DNA"/>
</dbReference>
<dbReference type="Proteomes" id="UP001372338">
    <property type="component" value="Unassembled WGS sequence"/>
</dbReference>
<proteinExistence type="predicted"/>